<feature type="region of interest" description="Disordered" evidence="13">
    <location>
        <begin position="321"/>
        <end position="353"/>
    </location>
</feature>
<feature type="transmembrane region" description="Helical" evidence="14">
    <location>
        <begin position="63"/>
        <end position="83"/>
    </location>
</feature>
<dbReference type="GO" id="GO:0005886">
    <property type="term" value="C:plasma membrane"/>
    <property type="evidence" value="ECO:0007669"/>
    <property type="project" value="UniProtKB-SubCell"/>
</dbReference>
<dbReference type="EMBL" id="GCES01148022">
    <property type="protein sequence ID" value="JAQ38300.1"/>
    <property type="molecule type" value="Transcribed_RNA"/>
</dbReference>
<keyword evidence="7 14" id="KW-0472">Membrane</keyword>
<feature type="transmembrane region" description="Helical" evidence="14">
    <location>
        <begin position="103"/>
        <end position="122"/>
    </location>
</feature>
<sequence length="353" mass="39064">MLPVTEGFLMSNQSSADCEPAYEEGRLPLLVLYVVVLVVGLPANALTLFLTWQQVRRKNVLAVYLWSLSLCDLTYLSTLPLWADYVNSGHNWRWSSAACKLTGYVFFSNMYISIFLLCCISCDRFWAVAYSLESRGQRRQRHAAVITAAVVLVVAGGHVAVFAMKEGNAERLGRCFEPSQSSVTVMGFNYARFVVGFLLPLLLLAATNRRVLASVRRSSGLQDEQKRRVHRLAVAVVLLFLVCFGPYHLILLVRAVVTQFPRLADAPCLFERTMYTPYTISLGLSTINSAVNPILYVLSSSNIRRECFRGVTQVCALPCQEPPSSSGPDKNFQLNAGTETERPAGGGTEILSS</sequence>
<dbReference type="InterPro" id="IPR000276">
    <property type="entry name" value="GPCR_Rhodpsn"/>
</dbReference>
<keyword evidence="10" id="KW-0325">Glycoprotein</keyword>
<protein>
    <submittedName>
        <fullName evidence="16">G-protein coupled receptor 132, putative</fullName>
    </submittedName>
    <submittedName>
        <fullName evidence="17">Probable G-protein coupled receptor 132</fullName>
    </submittedName>
</protein>
<feature type="compositionally biased region" description="Polar residues" evidence="13">
    <location>
        <begin position="322"/>
        <end position="338"/>
    </location>
</feature>
<proteinExistence type="inferred from homology"/>
<feature type="transmembrane region" description="Helical" evidence="14">
    <location>
        <begin position="232"/>
        <end position="257"/>
    </location>
</feature>
<keyword evidence="18" id="KW-1185">Reference proteome</keyword>
<keyword evidence="11 12" id="KW-0807">Transducer</keyword>
<comment type="subcellular location">
    <subcellularLocation>
        <location evidence="1">Cell membrane</location>
        <topology evidence="1">Multi-pass membrane protein</topology>
    </subcellularLocation>
</comment>
<dbReference type="PROSITE" id="PS00237">
    <property type="entry name" value="G_PROTEIN_RECEP_F1_1"/>
    <property type="match status" value="1"/>
</dbReference>
<organism evidence="16">
    <name type="scientific">Fundulus heteroclitus</name>
    <name type="common">Killifish</name>
    <name type="synonym">Mummichog</name>
    <dbReference type="NCBI Taxonomy" id="8078"/>
    <lineage>
        <taxon>Eukaryota</taxon>
        <taxon>Metazoa</taxon>
        <taxon>Chordata</taxon>
        <taxon>Craniata</taxon>
        <taxon>Vertebrata</taxon>
        <taxon>Euteleostomi</taxon>
        <taxon>Actinopterygii</taxon>
        <taxon>Neopterygii</taxon>
        <taxon>Teleostei</taxon>
        <taxon>Neoteleostei</taxon>
        <taxon>Acanthomorphata</taxon>
        <taxon>Ovalentaria</taxon>
        <taxon>Atherinomorphae</taxon>
        <taxon>Cyprinodontiformes</taxon>
        <taxon>Fundulidae</taxon>
        <taxon>Fundulus</taxon>
    </lineage>
</organism>
<dbReference type="PANTHER" id="PTHR24234:SF7">
    <property type="entry name" value="G-PROTEIN COUPLED RECEPTOR 132-RELATED"/>
    <property type="match status" value="1"/>
</dbReference>
<reference evidence="17" key="2">
    <citation type="submission" date="2025-05" db="UniProtKB">
        <authorList>
            <consortium name="Ensembl"/>
        </authorList>
    </citation>
    <scope>IDENTIFICATION</scope>
</reference>
<dbReference type="Proteomes" id="UP000265000">
    <property type="component" value="Unplaced"/>
</dbReference>
<reference evidence="16" key="1">
    <citation type="submission" date="2015-01" db="EMBL/GenBank/DDBJ databases">
        <title>EvidentialGene: Evidence-directed Construction of Complete mRNA Transcriptomes without Genomes.</title>
        <authorList>
            <person name="Gilbert D.G."/>
        </authorList>
    </citation>
    <scope>NUCLEOTIDE SEQUENCE</scope>
</reference>
<feature type="domain" description="G-protein coupled receptors family 1 profile" evidence="15">
    <location>
        <begin position="43"/>
        <end position="296"/>
    </location>
</feature>
<accession>A0A146P4N3</accession>
<evidence type="ECO:0000256" key="10">
    <source>
        <dbReference type="ARBA" id="ARBA00023180"/>
    </source>
</evidence>
<evidence type="ECO:0000256" key="2">
    <source>
        <dbReference type="ARBA" id="ARBA00010663"/>
    </source>
</evidence>
<dbReference type="PANTHER" id="PTHR24234">
    <property type="entry name" value="LYSOPHOSPHATIDIC ACID RECEPTOR 5/SPHINGOSYLPHOSPHORYLCHOLINE RECEPTOR"/>
    <property type="match status" value="1"/>
</dbReference>
<dbReference type="Pfam" id="PF00001">
    <property type="entry name" value="7tm_1"/>
    <property type="match status" value="1"/>
</dbReference>
<evidence type="ECO:0000256" key="14">
    <source>
        <dbReference type="SAM" id="Phobius"/>
    </source>
</evidence>
<dbReference type="PROSITE" id="PS50262">
    <property type="entry name" value="G_PROTEIN_RECEP_F1_2"/>
    <property type="match status" value="1"/>
</dbReference>
<evidence type="ECO:0000256" key="11">
    <source>
        <dbReference type="ARBA" id="ARBA00023224"/>
    </source>
</evidence>
<keyword evidence="8" id="KW-1015">Disulfide bond</keyword>
<evidence type="ECO:0000256" key="3">
    <source>
        <dbReference type="ARBA" id="ARBA00022475"/>
    </source>
</evidence>
<dbReference type="InterPro" id="IPR017452">
    <property type="entry name" value="GPCR_Rhodpsn_7TM"/>
</dbReference>
<comment type="similarity">
    <text evidence="2 12">Belongs to the G-protein coupled receptor 1 family.</text>
</comment>
<dbReference type="GO" id="GO:0010972">
    <property type="term" value="P:negative regulation of G2/M transition of mitotic cell cycle"/>
    <property type="evidence" value="ECO:0007669"/>
    <property type="project" value="TreeGrafter"/>
</dbReference>
<dbReference type="Gene3D" id="1.20.1070.10">
    <property type="entry name" value="Rhodopsin 7-helix transmembrane proteins"/>
    <property type="match status" value="1"/>
</dbReference>
<keyword evidence="4 12" id="KW-0812">Transmembrane</keyword>
<evidence type="ECO:0000313" key="16">
    <source>
        <dbReference type="EMBL" id="JAQ38300.1"/>
    </source>
</evidence>
<evidence type="ECO:0000256" key="7">
    <source>
        <dbReference type="ARBA" id="ARBA00023136"/>
    </source>
</evidence>
<evidence type="ECO:0000256" key="1">
    <source>
        <dbReference type="ARBA" id="ARBA00004651"/>
    </source>
</evidence>
<dbReference type="GeneTree" id="ENSGT00950000183136"/>
<dbReference type="Ensembl" id="ENSFHET00000031137.1">
    <property type="protein sequence ID" value="ENSFHEP00000010263.1"/>
    <property type="gene ID" value="ENSFHEG00000011550.1"/>
</dbReference>
<dbReference type="GO" id="GO:0004930">
    <property type="term" value="F:G protein-coupled receptor activity"/>
    <property type="evidence" value="ECO:0007669"/>
    <property type="project" value="UniProtKB-KW"/>
</dbReference>
<dbReference type="FunFam" id="1.20.1070.10:FF:000065">
    <property type="entry name" value="G-protein coupled receptor 4"/>
    <property type="match status" value="1"/>
</dbReference>
<evidence type="ECO:0000256" key="4">
    <source>
        <dbReference type="ARBA" id="ARBA00022692"/>
    </source>
</evidence>
<evidence type="ECO:0000256" key="12">
    <source>
        <dbReference type="RuleBase" id="RU000688"/>
    </source>
</evidence>
<evidence type="ECO:0000256" key="5">
    <source>
        <dbReference type="ARBA" id="ARBA00022989"/>
    </source>
</evidence>
<keyword evidence="9 12" id="KW-0675">Receptor</keyword>
<feature type="transmembrane region" description="Helical" evidence="14">
    <location>
        <begin position="143"/>
        <end position="164"/>
    </location>
</feature>
<evidence type="ECO:0000256" key="13">
    <source>
        <dbReference type="SAM" id="MobiDB-lite"/>
    </source>
</evidence>
<feature type="compositionally biased region" description="Gly residues" evidence="13">
    <location>
        <begin position="344"/>
        <end position="353"/>
    </location>
</feature>
<evidence type="ECO:0000259" key="15">
    <source>
        <dbReference type="PROSITE" id="PS50262"/>
    </source>
</evidence>
<evidence type="ECO:0000256" key="6">
    <source>
        <dbReference type="ARBA" id="ARBA00023040"/>
    </source>
</evidence>
<feature type="transmembrane region" description="Helical" evidence="14">
    <location>
        <begin position="190"/>
        <end position="211"/>
    </location>
</feature>
<feature type="transmembrane region" description="Helical" evidence="14">
    <location>
        <begin position="30"/>
        <end position="51"/>
    </location>
</feature>
<dbReference type="STRING" id="8078.ENSFHEP00000010263"/>
<keyword evidence="5 14" id="KW-1133">Transmembrane helix</keyword>
<feature type="transmembrane region" description="Helical" evidence="14">
    <location>
        <begin position="277"/>
        <end position="298"/>
    </location>
</feature>
<dbReference type="GO" id="GO:0000082">
    <property type="term" value="P:G1/S transition of mitotic cell cycle"/>
    <property type="evidence" value="ECO:0007669"/>
    <property type="project" value="TreeGrafter"/>
</dbReference>
<name>A0A146P4N3_FUNHE</name>
<keyword evidence="3" id="KW-1003">Cell membrane</keyword>
<dbReference type="PRINTS" id="PR00237">
    <property type="entry name" value="GPCRRHODOPSN"/>
</dbReference>
<dbReference type="AlphaFoldDB" id="A0A146P4N3"/>
<evidence type="ECO:0000256" key="8">
    <source>
        <dbReference type="ARBA" id="ARBA00023157"/>
    </source>
</evidence>
<dbReference type="SUPFAM" id="SSF81321">
    <property type="entry name" value="Family A G protein-coupled receptor-like"/>
    <property type="match status" value="1"/>
</dbReference>
<evidence type="ECO:0000313" key="17">
    <source>
        <dbReference type="Ensembl" id="ENSFHEP00000010263.1"/>
    </source>
</evidence>
<keyword evidence="6 12" id="KW-0297">G-protein coupled receptor</keyword>
<evidence type="ECO:0000313" key="18">
    <source>
        <dbReference type="Proteomes" id="UP000265000"/>
    </source>
</evidence>
<evidence type="ECO:0000256" key="9">
    <source>
        <dbReference type="ARBA" id="ARBA00023170"/>
    </source>
</evidence>